<dbReference type="OMA" id="AICFTSD"/>
<dbReference type="HOGENOM" id="CLU_868839_0_0_1"/>
<dbReference type="EMBL" id="AQGS01000225">
    <property type="protein sequence ID" value="EPS41678.1"/>
    <property type="molecule type" value="Genomic_DNA"/>
</dbReference>
<dbReference type="Proteomes" id="UP000015100">
    <property type="component" value="Unassembled WGS sequence"/>
</dbReference>
<accession>S8BQE4</accession>
<keyword evidence="3" id="KW-1185">Reference proteome</keyword>
<feature type="signal peptide" evidence="1">
    <location>
        <begin position="1"/>
        <end position="17"/>
    </location>
</feature>
<sequence length="320" mass="32078">MHSKHLIIAALSLTATALPIANPTADVKVSERDLLGGLLGPDSLLGGLLGGVTGGGDAVGGLAGGLPVSGLLGGLNLDGLLNGVLSLDDGLLGNLLGGLGIDSTNGLVGGLLGGLLGGGKGKPPFIDPTAQKVPSGQTAPAKPQDGFMFTNILVNSPKVGILDLVLQLLLGGKKSMFLTKTPMGSAIKSTSGQTFTVNPTSITAMCFSNDVTTVNPDQWIAVACTMNVLGVKEGSLIGTLAPQDINVQKRSVDPAPTTTNNANAKAVKLVGGAGAKSAGIMPETLTVDEIRLAFTPVKTKRDGSTPIKSVILKLGIKLGV</sequence>
<keyword evidence="1" id="KW-0732">Signal</keyword>
<name>S8BQE4_DACHA</name>
<dbReference type="OrthoDB" id="5428745at2759"/>
<evidence type="ECO:0000313" key="3">
    <source>
        <dbReference type="Proteomes" id="UP000015100"/>
    </source>
</evidence>
<reference evidence="3" key="2">
    <citation type="submission" date="2013-04" db="EMBL/GenBank/DDBJ databases">
        <title>Genomic mechanisms accounting for the adaptation to parasitism in nematode-trapping fungi.</title>
        <authorList>
            <person name="Ahren D.G."/>
        </authorList>
    </citation>
    <scope>NUCLEOTIDE SEQUENCE [LARGE SCALE GENOMIC DNA]</scope>
    <source>
        <strain evidence="3">CBS 200.50</strain>
    </source>
</reference>
<comment type="caution">
    <text evidence="2">The sequence shown here is derived from an EMBL/GenBank/DDBJ whole genome shotgun (WGS) entry which is preliminary data.</text>
</comment>
<evidence type="ECO:0000256" key="1">
    <source>
        <dbReference type="SAM" id="SignalP"/>
    </source>
</evidence>
<proteinExistence type="predicted"/>
<protein>
    <submittedName>
        <fullName evidence="2">Uncharacterized protein</fullName>
    </submittedName>
</protein>
<organism evidence="2 3">
    <name type="scientific">Dactylellina haptotyla (strain CBS 200.50)</name>
    <name type="common">Nematode-trapping fungus</name>
    <name type="synonym">Monacrosporium haptotylum</name>
    <dbReference type="NCBI Taxonomy" id="1284197"/>
    <lineage>
        <taxon>Eukaryota</taxon>
        <taxon>Fungi</taxon>
        <taxon>Dikarya</taxon>
        <taxon>Ascomycota</taxon>
        <taxon>Pezizomycotina</taxon>
        <taxon>Orbiliomycetes</taxon>
        <taxon>Orbiliales</taxon>
        <taxon>Orbiliaceae</taxon>
        <taxon>Dactylellina</taxon>
    </lineage>
</organism>
<feature type="chain" id="PRO_5004548642" evidence="1">
    <location>
        <begin position="18"/>
        <end position="320"/>
    </location>
</feature>
<reference evidence="2 3" key="1">
    <citation type="journal article" date="2013" name="PLoS Genet.">
        <title>Genomic mechanisms accounting for the adaptation to parasitism in nematode-trapping fungi.</title>
        <authorList>
            <person name="Meerupati T."/>
            <person name="Andersson K.M."/>
            <person name="Friman E."/>
            <person name="Kumar D."/>
            <person name="Tunlid A."/>
            <person name="Ahren D."/>
        </authorList>
    </citation>
    <scope>NUCLEOTIDE SEQUENCE [LARGE SCALE GENOMIC DNA]</scope>
    <source>
        <strain evidence="2 3">CBS 200.50</strain>
    </source>
</reference>
<evidence type="ECO:0000313" key="2">
    <source>
        <dbReference type="EMBL" id="EPS41678.1"/>
    </source>
</evidence>
<gene>
    <name evidence="2" type="ORF">H072_4441</name>
</gene>
<dbReference type="AlphaFoldDB" id="S8BQE4"/>